<dbReference type="Proteomes" id="UP000292781">
    <property type="component" value="Unassembled WGS sequence"/>
</dbReference>
<accession>A0A4Q9VNU5</accession>
<feature type="compositionally biased region" description="Pro residues" evidence="1">
    <location>
        <begin position="54"/>
        <end position="85"/>
    </location>
</feature>
<dbReference type="NCBIfam" id="NF041384">
    <property type="entry name" value="YHS_seleno_dom"/>
    <property type="match status" value="1"/>
</dbReference>
<evidence type="ECO:0000313" key="2">
    <source>
        <dbReference type="EMBL" id="TBW37373.1"/>
    </source>
</evidence>
<organism evidence="2 3">
    <name type="scientific">Siculibacillus lacustris</name>
    <dbReference type="NCBI Taxonomy" id="1549641"/>
    <lineage>
        <taxon>Bacteria</taxon>
        <taxon>Pseudomonadati</taxon>
        <taxon>Pseudomonadota</taxon>
        <taxon>Alphaproteobacteria</taxon>
        <taxon>Hyphomicrobiales</taxon>
        <taxon>Ancalomicrobiaceae</taxon>
        <taxon>Siculibacillus</taxon>
    </lineage>
</organism>
<comment type="caution">
    <text evidence="2">The sequence shown here is derived from an EMBL/GenBank/DDBJ whole genome shotgun (WGS) entry which is preliminary data.</text>
</comment>
<feature type="region of interest" description="Disordered" evidence="1">
    <location>
        <begin position="1"/>
        <end position="24"/>
    </location>
</feature>
<keyword evidence="3" id="KW-1185">Reference proteome</keyword>
<name>A0A4Q9VNU5_9HYPH</name>
<evidence type="ECO:0008006" key="4">
    <source>
        <dbReference type="Google" id="ProtNLM"/>
    </source>
</evidence>
<dbReference type="OrthoDB" id="344729at2"/>
<reference evidence="2 3" key="1">
    <citation type="submission" date="2019-02" db="EMBL/GenBank/DDBJ databases">
        <title>Siculibacillus lacustris gen. nov., sp. nov., a new rosette-forming bacterium isolated from a freshwater crater lake (Lake St. Ana, Romania).</title>
        <authorList>
            <person name="Felfoldi T."/>
            <person name="Marton Z."/>
            <person name="Szabo A."/>
            <person name="Mentes A."/>
            <person name="Boka K."/>
            <person name="Marialigeti K."/>
            <person name="Mathe I."/>
            <person name="Koncz M."/>
            <person name="Schumann P."/>
            <person name="Toth E."/>
        </authorList>
    </citation>
    <scope>NUCLEOTIDE SEQUENCE [LARGE SCALE GENOMIC DNA]</scope>
    <source>
        <strain evidence="2 3">SA-279</strain>
    </source>
</reference>
<sequence length="222" mass="23504">MDQFSGIRAKTRRKRDRDQDRAPARPIGVGLLLVLALFVAAGPAAASGGGHDAAPPPPPAAPAEPPPPVEKPRPPPPPPPVLNGPIAAPAPIPRVHWLADAFTGLALGGYDPVAYFLEGKPVLGRPENELDWGGTTWRFTGPGNLAAFRDSPEVYAPRFAGYCVFAVSQGRPTEGSPLVPLLWHGRLLLFADPLSRVAFLADPDRLIAEAEGRWPALAAELP</sequence>
<protein>
    <recommendedName>
        <fullName evidence="4">YHS domain-containing protein</fullName>
    </recommendedName>
</protein>
<dbReference type="AlphaFoldDB" id="A0A4Q9VNU5"/>
<dbReference type="RefSeq" id="WP_131309711.1">
    <property type="nucleotide sequence ID" value="NZ_SJFN01000015.1"/>
</dbReference>
<feature type="region of interest" description="Disordered" evidence="1">
    <location>
        <begin position="45"/>
        <end position="85"/>
    </location>
</feature>
<proteinExistence type="predicted"/>
<evidence type="ECO:0000256" key="1">
    <source>
        <dbReference type="SAM" id="MobiDB-lite"/>
    </source>
</evidence>
<dbReference type="EMBL" id="SJFN01000015">
    <property type="protein sequence ID" value="TBW37373.1"/>
    <property type="molecule type" value="Genomic_DNA"/>
</dbReference>
<gene>
    <name evidence="2" type="ORF">EYW49_11460</name>
</gene>
<evidence type="ECO:0000313" key="3">
    <source>
        <dbReference type="Proteomes" id="UP000292781"/>
    </source>
</evidence>